<dbReference type="SUPFAM" id="SSF53335">
    <property type="entry name" value="S-adenosyl-L-methionine-dependent methyltransferases"/>
    <property type="match status" value="1"/>
</dbReference>
<proteinExistence type="inferred from homology"/>
<accession>A0A8K0DLI9</accession>
<keyword evidence="4 5" id="KW-0949">S-adenosyl-L-methionine</keyword>
<organism evidence="6 7">
    <name type="scientific">Ignelater luminosus</name>
    <name type="common">Cucubano</name>
    <name type="synonym">Pyrophorus luminosus</name>
    <dbReference type="NCBI Taxonomy" id="2038154"/>
    <lineage>
        <taxon>Eukaryota</taxon>
        <taxon>Metazoa</taxon>
        <taxon>Ecdysozoa</taxon>
        <taxon>Arthropoda</taxon>
        <taxon>Hexapoda</taxon>
        <taxon>Insecta</taxon>
        <taxon>Pterygota</taxon>
        <taxon>Neoptera</taxon>
        <taxon>Endopterygota</taxon>
        <taxon>Coleoptera</taxon>
        <taxon>Polyphaga</taxon>
        <taxon>Elateriformia</taxon>
        <taxon>Elateroidea</taxon>
        <taxon>Elateridae</taxon>
        <taxon>Agrypninae</taxon>
        <taxon>Pyrophorini</taxon>
        <taxon>Ignelater</taxon>
    </lineage>
</organism>
<evidence type="ECO:0000256" key="4">
    <source>
        <dbReference type="ARBA" id="ARBA00022691"/>
    </source>
</evidence>
<dbReference type="EC" id="2.1.1.114" evidence="5"/>
<comment type="similarity">
    <text evidence="5">Belongs to the class I-like SAM-binding methyltransferase superfamily. UbiG/COQ3 family.</text>
</comment>
<keyword evidence="2 5" id="KW-0808">Transferase</keyword>
<dbReference type="OrthoDB" id="6815431at2759"/>
<comment type="catalytic activity">
    <reaction evidence="5">
        <text>a 3,4-dihydroxy-5-(all-trans-polyprenyl)benzoate + S-adenosyl-L-methionine = a 4-hydroxy-3-methoxy-5-(all-trans-polyprenyl)benzoate + S-adenosyl-L-homocysteine + H(+)</text>
        <dbReference type="Rhea" id="RHEA:44452"/>
        <dbReference type="Rhea" id="RHEA-COMP:10930"/>
        <dbReference type="Rhea" id="RHEA-COMP:10931"/>
        <dbReference type="ChEBI" id="CHEBI:15378"/>
        <dbReference type="ChEBI" id="CHEBI:57856"/>
        <dbReference type="ChEBI" id="CHEBI:59789"/>
        <dbReference type="ChEBI" id="CHEBI:64694"/>
        <dbReference type="ChEBI" id="CHEBI:84443"/>
        <dbReference type="EC" id="2.1.1.114"/>
    </reaction>
</comment>
<name>A0A8K0DLI9_IGNLU</name>
<comment type="function">
    <text evidence="5">O-methyltransferase required for two non-consecutive steps during ubiquinone biosynthesis. Catalyzes the 2 O-methylation of 3,4-dihydroxy-5-(all-trans-polyprenyl)benzoic acid into 4-hydroxy-3-methoxy-5-(all-trans-polyprenyl)benzoic acid. Also catalyzes the last step of ubiquinone biosynthesis by mediating methylation of 3-demethylubiquinone into ubiquinone. Also able to mediate the methylation of 3-demethylubiquinol into ubiquinol.</text>
</comment>
<keyword evidence="5" id="KW-0479">Metal-binding</keyword>
<dbReference type="UniPathway" id="UPA00232"/>
<dbReference type="GO" id="GO:0061542">
    <property type="term" value="F:3-demethylubiquinol 3-O-methyltransferase activity"/>
    <property type="evidence" value="ECO:0007669"/>
    <property type="project" value="UniProtKB-UniRule"/>
</dbReference>
<evidence type="ECO:0000256" key="1">
    <source>
        <dbReference type="ARBA" id="ARBA00022603"/>
    </source>
</evidence>
<dbReference type="GO" id="GO:0046872">
    <property type="term" value="F:metal ion binding"/>
    <property type="evidence" value="ECO:0007669"/>
    <property type="project" value="UniProtKB-KW"/>
</dbReference>
<evidence type="ECO:0000313" key="7">
    <source>
        <dbReference type="Proteomes" id="UP000801492"/>
    </source>
</evidence>
<sequence>MSSSHDTVPTADSKEVAFFNSISDLWWGSKNLLHYFNSLRVPLVRDGLIDTGLVKKKFVNSSKPLEGLRILDVGCGGGILTEDLAALGCAVVGIDLGSDSINIAKSHATLNPSLTNISYFCESVEDHAKHNPEKYDAIVASEVIEHVNEPELFLEHCTKCLKPGGSIFITTFNKTWSSWLLGIIFAEYIWGFIPRGTHTWDKFFDPKDIEVMLEKFNCRTRSVRGVIYNCFTKTWHWWWSSSITYTLQGVKRHE</sequence>
<keyword evidence="1 5" id="KW-0489">Methyltransferase</keyword>
<dbReference type="Proteomes" id="UP000801492">
    <property type="component" value="Unassembled WGS sequence"/>
</dbReference>
<comment type="subunit">
    <text evidence="5">Component of a multi-subunit COQ enzyme complex.</text>
</comment>
<dbReference type="CDD" id="cd02440">
    <property type="entry name" value="AdoMet_MTases"/>
    <property type="match status" value="1"/>
</dbReference>
<dbReference type="AlphaFoldDB" id="A0A8K0DLI9"/>
<dbReference type="InterPro" id="IPR010233">
    <property type="entry name" value="UbiG_MeTrfase"/>
</dbReference>
<keyword evidence="5" id="KW-0496">Mitochondrion</keyword>
<feature type="binding site" evidence="5">
    <location>
        <position position="95"/>
    </location>
    <ligand>
        <name>S-adenosyl-L-methionine</name>
        <dbReference type="ChEBI" id="CHEBI:59789"/>
    </ligand>
</feature>
<feature type="binding site" evidence="5">
    <location>
        <position position="40"/>
    </location>
    <ligand>
        <name>S-adenosyl-L-methionine</name>
        <dbReference type="ChEBI" id="CHEBI:59789"/>
    </ligand>
</feature>
<dbReference type="NCBIfam" id="TIGR01983">
    <property type="entry name" value="UbiG"/>
    <property type="match status" value="1"/>
</dbReference>
<keyword evidence="5" id="KW-0472">Membrane</keyword>
<dbReference type="HAMAP" id="MF_00472">
    <property type="entry name" value="UbiG"/>
    <property type="match status" value="1"/>
</dbReference>
<dbReference type="PANTHER" id="PTHR43464:SF19">
    <property type="entry name" value="UBIQUINONE BIOSYNTHESIS O-METHYLTRANSFERASE, MITOCHONDRIAL"/>
    <property type="match status" value="1"/>
</dbReference>
<comment type="catalytic activity">
    <reaction evidence="5">
        <text>a 3-demethylubiquinone + S-adenosyl-L-methionine = a ubiquinone + S-adenosyl-L-homocysteine</text>
        <dbReference type="Rhea" id="RHEA:81215"/>
        <dbReference type="Rhea" id="RHEA-COMP:9565"/>
        <dbReference type="Rhea" id="RHEA-COMP:19654"/>
        <dbReference type="ChEBI" id="CHEBI:16389"/>
        <dbReference type="ChEBI" id="CHEBI:57856"/>
        <dbReference type="ChEBI" id="CHEBI:59789"/>
        <dbReference type="ChEBI" id="CHEBI:231825"/>
    </reaction>
</comment>
<keyword evidence="5" id="KW-0460">Magnesium</keyword>
<dbReference type="GO" id="GO:0031314">
    <property type="term" value="C:extrinsic component of mitochondrial inner membrane"/>
    <property type="evidence" value="ECO:0007669"/>
    <property type="project" value="UniProtKB-UniRule"/>
</dbReference>
<dbReference type="EMBL" id="VTPC01000504">
    <property type="protein sequence ID" value="KAF2905556.1"/>
    <property type="molecule type" value="Genomic_DNA"/>
</dbReference>
<feature type="binding site" evidence="5">
    <location>
        <position position="145"/>
    </location>
    <ligand>
        <name>Mg(2+)</name>
        <dbReference type="ChEBI" id="CHEBI:18420"/>
    </ligand>
</feature>
<feature type="binding site" evidence="5">
    <location>
        <position position="146"/>
    </location>
    <ligand>
        <name>Mg(2+)</name>
        <dbReference type="ChEBI" id="CHEBI:18420"/>
    </ligand>
</feature>
<comment type="pathway">
    <text evidence="5">Cofactor biosynthesis; ubiquinone biosynthesis.</text>
</comment>
<dbReference type="Gene3D" id="3.40.50.150">
    <property type="entry name" value="Vaccinia Virus protein VP39"/>
    <property type="match status" value="1"/>
</dbReference>
<dbReference type="GO" id="GO:0010420">
    <property type="term" value="F:polyprenyldihydroxybenzoate methyltransferase activity"/>
    <property type="evidence" value="ECO:0007669"/>
    <property type="project" value="UniProtKB-UniRule"/>
</dbReference>
<gene>
    <name evidence="5" type="primary">coq3</name>
    <name evidence="6" type="ORF">ILUMI_00623</name>
</gene>
<dbReference type="Pfam" id="PF13489">
    <property type="entry name" value="Methyltransf_23"/>
    <property type="match status" value="1"/>
</dbReference>
<dbReference type="EC" id="2.1.1.-" evidence="5"/>
<reference evidence="6" key="1">
    <citation type="submission" date="2019-08" db="EMBL/GenBank/DDBJ databases">
        <title>The genome of the North American firefly Photinus pyralis.</title>
        <authorList>
            <consortium name="Photinus pyralis genome working group"/>
            <person name="Fallon T.R."/>
            <person name="Sander Lower S.E."/>
            <person name="Weng J.-K."/>
        </authorList>
    </citation>
    <scope>NUCLEOTIDE SEQUENCE</scope>
    <source>
        <strain evidence="6">TRF0915ILg1</strain>
        <tissue evidence="6">Whole body</tissue>
    </source>
</reference>
<evidence type="ECO:0000256" key="3">
    <source>
        <dbReference type="ARBA" id="ARBA00022688"/>
    </source>
</evidence>
<evidence type="ECO:0000256" key="2">
    <source>
        <dbReference type="ARBA" id="ARBA00022679"/>
    </source>
</evidence>
<dbReference type="GO" id="GO:0032259">
    <property type="term" value="P:methylation"/>
    <property type="evidence" value="ECO:0007669"/>
    <property type="project" value="UniProtKB-KW"/>
</dbReference>
<keyword evidence="7" id="KW-1185">Reference proteome</keyword>
<comment type="subcellular location">
    <subcellularLocation>
        <location evidence="5">Mitochondrion inner membrane</location>
        <topology evidence="5">Peripheral membrane protein</topology>
        <orientation evidence="5">Matrix side</orientation>
    </subcellularLocation>
</comment>
<comment type="caution">
    <text evidence="6">The sequence shown here is derived from an EMBL/GenBank/DDBJ whole genome shotgun (WGS) entry which is preliminary data.</text>
</comment>
<evidence type="ECO:0000256" key="5">
    <source>
        <dbReference type="HAMAP-Rule" id="MF_03190"/>
    </source>
</evidence>
<comment type="catalytic activity">
    <reaction evidence="5">
        <text>a 3-demethylubiquinol + S-adenosyl-L-methionine = a ubiquinol + S-adenosyl-L-homocysteine + H(+)</text>
        <dbReference type="Rhea" id="RHEA:44380"/>
        <dbReference type="Rhea" id="RHEA-COMP:9566"/>
        <dbReference type="Rhea" id="RHEA-COMP:10914"/>
        <dbReference type="ChEBI" id="CHEBI:15378"/>
        <dbReference type="ChEBI" id="CHEBI:17976"/>
        <dbReference type="ChEBI" id="CHEBI:57856"/>
        <dbReference type="ChEBI" id="CHEBI:59789"/>
        <dbReference type="ChEBI" id="CHEBI:84422"/>
        <dbReference type="EC" id="2.1.1.64"/>
    </reaction>
</comment>
<protein>
    <recommendedName>
        <fullName evidence="5">Ubiquinone biosynthesis O-methyltransferase, mitochondrial</fullName>
    </recommendedName>
    <alternativeName>
        <fullName evidence="5">3-demethylubiquinol 3-O-methyltransferase</fullName>
        <ecNumber evidence="5">2.1.1.64</ecNumber>
    </alternativeName>
    <alternativeName>
        <fullName evidence="5">3-demethylubiquinone 3-O-methyltransferase</fullName>
        <ecNumber evidence="5">2.1.1.-</ecNumber>
    </alternativeName>
    <alternativeName>
        <fullName evidence="5">Polyprenyldihydroxybenzoate methyltransferase</fullName>
        <ecNumber evidence="5">2.1.1.114</ecNumber>
    </alternativeName>
</protein>
<dbReference type="PANTHER" id="PTHR43464">
    <property type="entry name" value="METHYLTRANSFERASE"/>
    <property type="match status" value="1"/>
</dbReference>
<keyword evidence="3 5" id="KW-0831">Ubiquinone biosynthesis</keyword>
<feature type="binding site" evidence="5">
    <location>
        <position position="141"/>
    </location>
    <ligand>
        <name>S-adenosyl-L-methionine</name>
        <dbReference type="ChEBI" id="CHEBI:59789"/>
    </ligand>
</feature>
<keyword evidence="5" id="KW-0999">Mitochondrion inner membrane</keyword>
<evidence type="ECO:0000313" key="6">
    <source>
        <dbReference type="EMBL" id="KAF2905556.1"/>
    </source>
</evidence>
<feature type="binding site" evidence="5">
    <location>
        <position position="142"/>
    </location>
    <ligand>
        <name>Mg(2+)</name>
        <dbReference type="ChEBI" id="CHEBI:18420"/>
    </ligand>
</feature>
<feature type="binding site" evidence="5">
    <location>
        <position position="74"/>
    </location>
    <ligand>
        <name>S-adenosyl-L-methionine</name>
        <dbReference type="ChEBI" id="CHEBI:59789"/>
    </ligand>
</feature>
<dbReference type="EC" id="2.1.1.64" evidence="5"/>
<comment type="cofactor">
    <cofactor evidence="5">
        <name>Mg(2+)</name>
        <dbReference type="ChEBI" id="CHEBI:18420"/>
    </cofactor>
</comment>
<dbReference type="InterPro" id="IPR029063">
    <property type="entry name" value="SAM-dependent_MTases_sf"/>
</dbReference>